<reference evidence="2" key="3">
    <citation type="submission" date="2020-06" db="EMBL/GenBank/DDBJ databases">
        <title>Helianthus annuus Genome sequencing and assembly Release 2.</title>
        <authorList>
            <person name="Gouzy J."/>
            <person name="Langlade N."/>
            <person name="Munos S."/>
        </authorList>
    </citation>
    <scope>NUCLEOTIDE SEQUENCE</scope>
    <source>
        <tissue evidence="2">Leaves</tissue>
    </source>
</reference>
<dbReference type="PANTHER" id="PTHR33257:SF4">
    <property type="entry name" value="EXPRESSED PROTEIN"/>
    <property type="match status" value="1"/>
</dbReference>
<gene>
    <name evidence="3" type="ORF">HannXRQ_Chr11g0337191</name>
    <name evidence="2" type="ORF">HanXRQr2_Chr11g0500791</name>
</gene>
<dbReference type="PANTHER" id="PTHR33257">
    <property type="entry name" value="OS05G0165500 PROTEIN"/>
    <property type="match status" value="1"/>
</dbReference>
<dbReference type="Gramene" id="mRNA:HanXRQr2_Chr11g0500791">
    <property type="protein sequence ID" value="CDS:HanXRQr2_Chr11g0500791.1"/>
    <property type="gene ID" value="HanXRQr2_Chr11g0500791"/>
</dbReference>
<dbReference type="AlphaFoldDB" id="A0A251TAF2"/>
<dbReference type="EMBL" id="MNCJ02000326">
    <property type="protein sequence ID" value="KAF5782835.1"/>
    <property type="molecule type" value="Genomic_DNA"/>
</dbReference>
<dbReference type="InParanoid" id="A0A251TAF2"/>
<dbReference type="Proteomes" id="UP000215914">
    <property type="component" value="Chromosome 11"/>
</dbReference>
<protein>
    <submittedName>
        <fullName evidence="3">Uncharacterized protein</fullName>
    </submittedName>
</protein>
<organism evidence="3 4">
    <name type="scientific">Helianthus annuus</name>
    <name type="common">Common sunflower</name>
    <dbReference type="NCBI Taxonomy" id="4232"/>
    <lineage>
        <taxon>Eukaryota</taxon>
        <taxon>Viridiplantae</taxon>
        <taxon>Streptophyta</taxon>
        <taxon>Embryophyta</taxon>
        <taxon>Tracheophyta</taxon>
        <taxon>Spermatophyta</taxon>
        <taxon>Magnoliopsida</taxon>
        <taxon>eudicotyledons</taxon>
        <taxon>Gunneridae</taxon>
        <taxon>Pentapetalae</taxon>
        <taxon>asterids</taxon>
        <taxon>campanulids</taxon>
        <taxon>Asterales</taxon>
        <taxon>Asteraceae</taxon>
        <taxon>Asteroideae</taxon>
        <taxon>Heliantheae alliance</taxon>
        <taxon>Heliantheae</taxon>
        <taxon>Helianthus</taxon>
    </lineage>
</organism>
<evidence type="ECO:0000313" key="4">
    <source>
        <dbReference type="Proteomes" id="UP000215914"/>
    </source>
</evidence>
<proteinExistence type="predicted"/>
<evidence type="ECO:0000313" key="2">
    <source>
        <dbReference type="EMBL" id="KAF5782835.1"/>
    </source>
</evidence>
<name>A0A251TAF2_HELAN</name>
<evidence type="ECO:0000313" key="3">
    <source>
        <dbReference type="EMBL" id="OTG08038.1"/>
    </source>
</evidence>
<evidence type="ECO:0000256" key="1">
    <source>
        <dbReference type="SAM" id="MobiDB-lite"/>
    </source>
</evidence>
<reference evidence="3" key="2">
    <citation type="submission" date="2017-02" db="EMBL/GenBank/DDBJ databases">
        <title>Sunflower complete genome.</title>
        <authorList>
            <person name="Langlade N."/>
            <person name="Munos S."/>
        </authorList>
    </citation>
    <scope>NUCLEOTIDE SEQUENCE [LARGE SCALE GENOMIC DNA]</scope>
    <source>
        <tissue evidence="3">Leaves</tissue>
    </source>
</reference>
<feature type="region of interest" description="Disordered" evidence="1">
    <location>
        <begin position="99"/>
        <end position="131"/>
    </location>
</feature>
<accession>A0A251TAF2</accession>
<feature type="region of interest" description="Disordered" evidence="1">
    <location>
        <begin position="155"/>
        <end position="183"/>
    </location>
</feature>
<sequence>MHVHFNYHPHTHILSLSPSSLLLSLIINFFSPQTEIKMPNSSSPEFSRKPLKIKQDDKFFSKLLSKETSAANPSFRVYYGNVTGSVPFTWEIQPGTPKHKFSDNSVPPLTPPPSYYTSNLDPDQTKHTKRKYHTRSKFLYNLLLNMKVSKKGHVAASSPSSLSSSSWSSSMSSATAAVPSSNGYRSRRRRRFMSFGSSFDHGNMYGGGSDSVSVDGGGGGGGSYTVVIMKKAFLSIVGCRSG</sequence>
<dbReference type="OMA" id="ESAQVQC"/>
<keyword evidence="4" id="KW-1185">Reference proteome</keyword>
<reference evidence="2 4" key="1">
    <citation type="journal article" date="2017" name="Nature">
        <title>The sunflower genome provides insights into oil metabolism, flowering and Asterid evolution.</title>
        <authorList>
            <person name="Badouin H."/>
            <person name="Gouzy J."/>
            <person name="Grassa C.J."/>
            <person name="Murat F."/>
            <person name="Staton S.E."/>
            <person name="Cottret L."/>
            <person name="Lelandais-Briere C."/>
            <person name="Owens G.L."/>
            <person name="Carrere S."/>
            <person name="Mayjonade B."/>
            <person name="Legrand L."/>
            <person name="Gill N."/>
            <person name="Kane N.C."/>
            <person name="Bowers J.E."/>
            <person name="Hubner S."/>
            <person name="Bellec A."/>
            <person name="Berard A."/>
            <person name="Berges H."/>
            <person name="Blanchet N."/>
            <person name="Boniface M.C."/>
            <person name="Brunel D."/>
            <person name="Catrice O."/>
            <person name="Chaidir N."/>
            <person name="Claudel C."/>
            <person name="Donnadieu C."/>
            <person name="Faraut T."/>
            <person name="Fievet G."/>
            <person name="Helmstetter N."/>
            <person name="King M."/>
            <person name="Knapp S.J."/>
            <person name="Lai Z."/>
            <person name="Le Paslier M.C."/>
            <person name="Lippi Y."/>
            <person name="Lorenzon L."/>
            <person name="Mandel J.R."/>
            <person name="Marage G."/>
            <person name="Marchand G."/>
            <person name="Marquand E."/>
            <person name="Bret-Mestries E."/>
            <person name="Morien E."/>
            <person name="Nambeesan S."/>
            <person name="Nguyen T."/>
            <person name="Pegot-Espagnet P."/>
            <person name="Pouilly N."/>
            <person name="Raftis F."/>
            <person name="Sallet E."/>
            <person name="Schiex T."/>
            <person name="Thomas J."/>
            <person name="Vandecasteele C."/>
            <person name="Vares D."/>
            <person name="Vear F."/>
            <person name="Vautrin S."/>
            <person name="Crespi M."/>
            <person name="Mangin B."/>
            <person name="Burke J.M."/>
            <person name="Salse J."/>
            <person name="Munos S."/>
            <person name="Vincourt P."/>
            <person name="Rieseberg L.H."/>
            <person name="Langlade N.B."/>
        </authorList>
    </citation>
    <scope>NUCLEOTIDE SEQUENCE [LARGE SCALE GENOMIC DNA]</scope>
    <source>
        <strain evidence="4">cv. SF193</strain>
        <tissue evidence="2">Leaves</tissue>
    </source>
</reference>
<dbReference type="EMBL" id="CM007900">
    <property type="protein sequence ID" value="OTG08038.1"/>
    <property type="molecule type" value="Genomic_DNA"/>
</dbReference>